<dbReference type="Gene3D" id="1.10.340.70">
    <property type="match status" value="1"/>
</dbReference>
<dbReference type="Gene3D" id="3.30.420.10">
    <property type="entry name" value="Ribonuclease H-like superfamily/Ribonuclease H"/>
    <property type="match status" value="1"/>
</dbReference>
<reference evidence="2 3" key="1">
    <citation type="submission" date="2020-06" db="EMBL/GenBank/DDBJ databases">
        <authorList>
            <person name="Li R."/>
            <person name="Bekaert M."/>
        </authorList>
    </citation>
    <scope>NUCLEOTIDE SEQUENCE [LARGE SCALE GENOMIC DNA]</scope>
    <source>
        <strain evidence="3">wild</strain>
    </source>
</reference>
<dbReference type="Pfam" id="PF17921">
    <property type="entry name" value="Integrase_H2C2"/>
    <property type="match status" value="1"/>
</dbReference>
<protein>
    <recommendedName>
        <fullName evidence="1">Integrase catalytic domain-containing protein</fullName>
    </recommendedName>
</protein>
<dbReference type="InterPro" id="IPR050951">
    <property type="entry name" value="Retrovirus_Pol_polyprotein"/>
</dbReference>
<evidence type="ECO:0000259" key="1">
    <source>
        <dbReference type="PROSITE" id="PS50994"/>
    </source>
</evidence>
<dbReference type="InterPro" id="IPR041588">
    <property type="entry name" value="Integrase_H2C2"/>
</dbReference>
<dbReference type="InterPro" id="IPR036397">
    <property type="entry name" value="RNaseH_sf"/>
</dbReference>
<dbReference type="OrthoDB" id="6117589at2759"/>
<dbReference type="PANTHER" id="PTHR37984">
    <property type="entry name" value="PROTEIN CBG26694"/>
    <property type="match status" value="1"/>
</dbReference>
<sequence length="156" mass="17853">MLKLIHKSHLGMTNCKKRAREVMYWPRMNTEVERCVEDCALCASYQNQQPAEPLKPTPTPDLPYMLVGCDLFDFQSKTYILTVDYYSKYIDVLPLTSTNTTAIVEALKSIFATHGLPTTLRSDNGPQFSSSEFKKFSRELGIDHQNIESAFSKCEW</sequence>
<dbReference type="PROSITE" id="PS50994">
    <property type="entry name" value="INTEGRASE"/>
    <property type="match status" value="1"/>
</dbReference>
<proteinExistence type="predicted"/>
<dbReference type="Proteomes" id="UP000507470">
    <property type="component" value="Unassembled WGS sequence"/>
</dbReference>
<dbReference type="AlphaFoldDB" id="A0A6J8A426"/>
<name>A0A6J8A426_MYTCO</name>
<dbReference type="GO" id="GO:0015074">
    <property type="term" value="P:DNA integration"/>
    <property type="evidence" value="ECO:0007669"/>
    <property type="project" value="InterPro"/>
</dbReference>
<dbReference type="Pfam" id="PF00665">
    <property type="entry name" value="rve"/>
    <property type="match status" value="1"/>
</dbReference>
<organism evidence="2 3">
    <name type="scientific">Mytilus coruscus</name>
    <name type="common">Sea mussel</name>
    <dbReference type="NCBI Taxonomy" id="42192"/>
    <lineage>
        <taxon>Eukaryota</taxon>
        <taxon>Metazoa</taxon>
        <taxon>Spiralia</taxon>
        <taxon>Lophotrochozoa</taxon>
        <taxon>Mollusca</taxon>
        <taxon>Bivalvia</taxon>
        <taxon>Autobranchia</taxon>
        <taxon>Pteriomorphia</taxon>
        <taxon>Mytilida</taxon>
        <taxon>Mytiloidea</taxon>
        <taxon>Mytilidae</taxon>
        <taxon>Mytilinae</taxon>
        <taxon>Mytilus</taxon>
    </lineage>
</organism>
<dbReference type="EMBL" id="CACVKT020000627">
    <property type="protein sequence ID" value="CAC5361562.1"/>
    <property type="molecule type" value="Genomic_DNA"/>
</dbReference>
<evidence type="ECO:0000313" key="3">
    <source>
        <dbReference type="Proteomes" id="UP000507470"/>
    </source>
</evidence>
<dbReference type="InterPro" id="IPR001584">
    <property type="entry name" value="Integrase_cat-core"/>
</dbReference>
<dbReference type="SUPFAM" id="SSF53098">
    <property type="entry name" value="Ribonuclease H-like"/>
    <property type="match status" value="1"/>
</dbReference>
<accession>A0A6J8A426</accession>
<feature type="domain" description="Integrase catalytic" evidence="1">
    <location>
        <begin position="59"/>
        <end position="156"/>
    </location>
</feature>
<dbReference type="PANTHER" id="PTHR37984:SF5">
    <property type="entry name" value="PROTEIN NYNRIN-LIKE"/>
    <property type="match status" value="1"/>
</dbReference>
<evidence type="ECO:0000313" key="2">
    <source>
        <dbReference type="EMBL" id="CAC5361562.1"/>
    </source>
</evidence>
<dbReference type="InterPro" id="IPR012337">
    <property type="entry name" value="RNaseH-like_sf"/>
</dbReference>
<gene>
    <name evidence="2" type="ORF">MCOR_3656</name>
</gene>
<keyword evidence="3" id="KW-1185">Reference proteome</keyword>
<dbReference type="GO" id="GO:0003676">
    <property type="term" value="F:nucleic acid binding"/>
    <property type="evidence" value="ECO:0007669"/>
    <property type="project" value="InterPro"/>
</dbReference>